<keyword evidence="1" id="KW-0472">Membrane</keyword>
<protein>
    <submittedName>
        <fullName evidence="2">Uncharacterized protein</fullName>
    </submittedName>
</protein>
<evidence type="ECO:0000256" key="1">
    <source>
        <dbReference type="SAM" id="Phobius"/>
    </source>
</evidence>
<feature type="transmembrane region" description="Helical" evidence="1">
    <location>
        <begin position="81"/>
        <end position="103"/>
    </location>
</feature>
<sequence length="155" mass="17396">MGIVLMSKLLQIFFACLTGIFIRTMILSVVIIHETMSTVKYFPISCGDIDSSQPSLLTFSWSFSKSAFSISAETIVAGIRLFWQAVVAVFILIICAVFSWLLYNDRMCCIIIFSISSFVDCSRNMFVKACFDWSKTVFRSCVKLLAFDTISAIAL</sequence>
<dbReference type="EMBL" id="HBUF01382672">
    <property type="protein sequence ID" value="CAG6730928.1"/>
    <property type="molecule type" value="Transcribed_RNA"/>
</dbReference>
<feature type="transmembrane region" description="Helical" evidence="1">
    <location>
        <begin position="12"/>
        <end position="32"/>
    </location>
</feature>
<keyword evidence="1" id="KW-0812">Transmembrane</keyword>
<organism evidence="2">
    <name type="scientific">Cacopsylla melanoneura</name>
    <dbReference type="NCBI Taxonomy" id="428564"/>
    <lineage>
        <taxon>Eukaryota</taxon>
        <taxon>Metazoa</taxon>
        <taxon>Ecdysozoa</taxon>
        <taxon>Arthropoda</taxon>
        <taxon>Hexapoda</taxon>
        <taxon>Insecta</taxon>
        <taxon>Pterygota</taxon>
        <taxon>Neoptera</taxon>
        <taxon>Paraneoptera</taxon>
        <taxon>Hemiptera</taxon>
        <taxon>Sternorrhyncha</taxon>
        <taxon>Psylloidea</taxon>
        <taxon>Psyllidae</taxon>
        <taxon>Psyllinae</taxon>
        <taxon>Cacopsylla</taxon>
    </lineage>
</organism>
<dbReference type="EMBL" id="HBUF01553456">
    <property type="protein sequence ID" value="CAG6759677.1"/>
    <property type="molecule type" value="Transcribed_RNA"/>
</dbReference>
<dbReference type="EMBL" id="HBUF01382671">
    <property type="protein sequence ID" value="CAG6730927.1"/>
    <property type="molecule type" value="Transcribed_RNA"/>
</dbReference>
<dbReference type="EMBL" id="HBUF01020980">
    <property type="protein sequence ID" value="CAG6611208.1"/>
    <property type="molecule type" value="Transcribed_RNA"/>
</dbReference>
<reference evidence="2" key="1">
    <citation type="submission" date="2021-05" db="EMBL/GenBank/DDBJ databases">
        <authorList>
            <person name="Alioto T."/>
            <person name="Alioto T."/>
            <person name="Gomez Garrido J."/>
        </authorList>
    </citation>
    <scope>NUCLEOTIDE SEQUENCE</scope>
</reference>
<dbReference type="EMBL" id="HBUF01020978">
    <property type="protein sequence ID" value="CAG6611206.1"/>
    <property type="molecule type" value="Transcribed_RNA"/>
</dbReference>
<dbReference type="AlphaFoldDB" id="A0A8D8RT19"/>
<evidence type="ECO:0000313" key="2">
    <source>
        <dbReference type="EMBL" id="CAG6654431.1"/>
    </source>
</evidence>
<proteinExistence type="predicted"/>
<accession>A0A8D8RT19</accession>
<dbReference type="EMBL" id="HBUF01177728">
    <property type="protein sequence ID" value="CAG6654431.1"/>
    <property type="molecule type" value="Transcribed_RNA"/>
</dbReference>
<dbReference type="EMBL" id="HBUF01553458">
    <property type="protein sequence ID" value="CAG6759681.1"/>
    <property type="molecule type" value="Transcribed_RNA"/>
</dbReference>
<dbReference type="EMBL" id="HBUF01177726">
    <property type="protein sequence ID" value="CAG6654428.1"/>
    <property type="molecule type" value="Transcribed_RNA"/>
</dbReference>
<dbReference type="EMBL" id="HBUF01020979">
    <property type="protein sequence ID" value="CAG6611207.1"/>
    <property type="molecule type" value="Transcribed_RNA"/>
</dbReference>
<keyword evidence="1" id="KW-1133">Transmembrane helix</keyword>
<dbReference type="EMBL" id="HBUF01553457">
    <property type="protein sequence ID" value="CAG6759679.1"/>
    <property type="molecule type" value="Transcribed_RNA"/>
</dbReference>
<name>A0A8D8RT19_9HEMI</name>